<name>A0A067DAB6_CITSI</name>
<dbReference type="Proteomes" id="UP000027120">
    <property type="component" value="Unassembled WGS sequence"/>
</dbReference>
<evidence type="ECO:0000313" key="1">
    <source>
        <dbReference type="EMBL" id="KDO39758.1"/>
    </source>
</evidence>
<sequence>MSQPGTLMIEGKTKKRVKGLHKGASQVLDRIPMIYWQSLMCPFVSYKISTLLLVISSCEIHSFTIKFHIFSALVVYVHVSLTEFYHKHSANPVFI</sequence>
<protein>
    <submittedName>
        <fullName evidence="1">Uncharacterized protein</fullName>
    </submittedName>
</protein>
<keyword evidence="2" id="KW-1185">Reference proteome</keyword>
<proteinExistence type="predicted"/>
<organism evidence="1 2">
    <name type="scientific">Citrus sinensis</name>
    <name type="common">Sweet orange</name>
    <name type="synonym">Citrus aurantium var. sinensis</name>
    <dbReference type="NCBI Taxonomy" id="2711"/>
    <lineage>
        <taxon>Eukaryota</taxon>
        <taxon>Viridiplantae</taxon>
        <taxon>Streptophyta</taxon>
        <taxon>Embryophyta</taxon>
        <taxon>Tracheophyta</taxon>
        <taxon>Spermatophyta</taxon>
        <taxon>Magnoliopsida</taxon>
        <taxon>eudicotyledons</taxon>
        <taxon>Gunneridae</taxon>
        <taxon>Pentapetalae</taxon>
        <taxon>rosids</taxon>
        <taxon>malvids</taxon>
        <taxon>Sapindales</taxon>
        <taxon>Rutaceae</taxon>
        <taxon>Aurantioideae</taxon>
        <taxon>Citrus</taxon>
    </lineage>
</organism>
<evidence type="ECO:0000313" key="2">
    <source>
        <dbReference type="Proteomes" id="UP000027120"/>
    </source>
</evidence>
<gene>
    <name evidence="1" type="ORF">CISIN_1g034436mg</name>
</gene>
<dbReference type="EMBL" id="KK786312">
    <property type="protein sequence ID" value="KDO39758.1"/>
    <property type="molecule type" value="Genomic_DNA"/>
</dbReference>
<reference evidence="1 2" key="1">
    <citation type="submission" date="2014-04" db="EMBL/GenBank/DDBJ databases">
        <authorList>
            <consortium name="International Citrus Genome Consortium"/>
            <person name="Gmitter F."/>
            <person name="Chen C."/>
            <person name="Farmerie W."/>
            <person name="Harkins T."/>
            <person name="Desany B."/>
            <person name="Mohiuddin M."/>
            <person name="Kodira C."/>
            <person name="Borodovsky M."/>
            <person name="Lomsadze A."/>
            <person name="Burns P."/>
            <person name="Jenkins J."/>
            <person name="Prochnik S."/>
            <person name="Shu S."/>
            <person name="Chapman J."/>
            <person name="Pitluck S."/>
            <person name="Schmutz J."/>
            <person name="Rokhsar D."/>
        </authorList>
    </citation>
    <scope>NUCLEOTIDE SEQUENCE</scope>
</reference>
<accession>A0A067DAB6</accession>
<dbReference type="AlphaFoldDB" id="A0A067DAB6"/>